<comment type="caution">
    <text evidence="2">The sequence shown here is derived from an EMBL/GenBank/DDBJ whole genome shotgun (WGS) entry which is preliminary data.</text>
</comment>
<dbReference type="PROSITE" id="PS50835">
    <property type="entry name" value="IG_LIKE"/>
    <property type="match status" value="2"/>
</dbReference>
<reference evidence="2 3" key="1">
    <citation type="submission" date="2018-04" db="EMBL/GenBank/DDBJ databases">
        <title>The genome of golden apple snail Pomacea canaliculata provides insight into stress tolerance and invasive adaptation.</title>
        <authorList>
            <person name="Liu C."/>
            <person name="Liu B."/>
            <person name="Ren Y."/>
            <person name="Zhang Y."/>
            <person name="Wang H."/>
            <person name="Li S."/>
            <person name="Jiang F."/>
            <person name="Yin L."/>
            <person name="Zhang G."/>
            <person name="Qian W."/>
            <person name="Fan W."/>
        </authorList>
    </citation>
    <scope>NUCLEOTIDE SEQUENCE [LARGE SCALE GENOMIC DNA]</scope>
    <source>
        <strain evidence="2">SZHN2017</strain>
        <tissue evidence="2">Muscle</tissue>
    </source>
</reference>
<evidence type="ECO:0000313" key="2">
    <source>
        <dbReference type="EMBL" id="PVD27123.1"/>
    </source>
</evidence>
<dbReference type="Pfam" id="PF07686">
    <property type="entry name" value="V-set"/>
    <property type="match status" value="1"/>
</dbReference>
<protein>
    <recommendedName>
        <fullName evidence="1">Ig-like domain-containing protein</fullName>
    </recommendedName>
</protein>
<dbReference type="AlphaFoldDB" id="A0A2T7P129"/>
<dbReference type="InterPro" id="IPR013783">
    <property type="entry name" value="Ig-like_fold"/>
</dbReference>
<dbReference type="PANTHER" id="PTHR45889:SF8">
    <property type="entry name" value="IG-LIKE DOMAIN-CONTAINING PROTEIN"/>
    <property type="match status" value="1"/>
</dbReference>
<organism evidence="2 3">
    <name type="scientific">Pomacea canaliculata</name>
    <name type="common">Golden apple snail</name>
    <dbReference type="NCBI Taxonomy" id="400727"/>
    <lineage>
        <taxon>Eukaryota</taxon>
        <taxon>Metazoa</taxon>
        <taxon>Spiralia</taxon>
        <taxon>Lophotrochozoa</taxon>
        <taxon>Mollusca</taxon>
        <taxon>Gastropoda</taxon>
        <taxon>Caenogastropoda</taxon>
        <taxon>Architaenioglossa</taxon>
        <taxon>Ampullarioidea</taxon>
        <taxon>Ampullariidae</taxon>
        <taxon>Pomacea</taxon>
    </lineage>
</organism>
<feature type="domain" description="Ig-like" evidence="1">
    <location>
        <begin position="368"/>
        <end position="504"/>
    </location>
</feature>
<dbReference type="SUPFAM" id="SSF48726">
    <property type="entry name" value="Immunoglobulin"/>
    <property type="match status" value="2"/>
</dbReference>
<evidence type="ECO:0000313" key="3">
    <source>
        <dbReference type="Proteomes" id="UP000245119"/>
    </source>
</evidence>
<name>A0A2T7P129_POMCA</name>
<dbReference type="OrthoDB" id="6216366at2759"/>
<gene>
    <name evidence="2" type="ORF">C0Q70_12275</name>
</gene>
<dbReference type="InterPro" id="IPR037197">
    <property type="entry name" value="WWE_dom_sf"/>
</dbReference>
<dbReference type="Proteomes" id="UP000245119">
    <property type="component" value="Linkage Group LG7"/>
</dbReference>
<dbReference type="InterPro" id="IPR003599">
    <property type="entry name" value="Ig_sub"/>
</dbReference>
<dbReference type="InterPro" id="IPR007110">
    <property type="entry name" value="Ig-like_dom"/>
</dbReference>
<accession>A0A2T7P129</accession>
<dbReference type="InterPro" id="IPR013106">
    <property type="entry name" value="Ig_V-set"/>
</dbReference>
<dbReference type="SUPFAM" id="SSF117839">
    <property type="entry name" value="WWE domain"/>
    <property type="match status" value="1"/>
</dbReference>
<evidence type="ECO:0000259" key="1">
    <source>
        <dbReference type="PROSITE" id="PS50835"/>
    </source>
</evidence>
<sequence length="669" mass="71424">MCIRAFAQLQLNPNPLRLTNGATSGSVQISCGIPSGVNASTIYAITISRYLKSAPTTEQSLARADITVNQGQASLVANSGLTQNTATVSGSTGQKSVTLTLTQAKCEDAGTYVCKILYNAAAGDDTQIEIIDVRDNFTVIGEFLNEITARLFGIKGKIPSPQVPKSSGGFAQLQLNSQTHCDSLMALQPTTEQILQSRRRSRQSRQASLGLLTVVHSEHSDSVSQYPLRISPGNITITADPQIEVGNYLVGQPITLTCNGMIGTYDPEEGDYESYSWALYQNPNDITKEPPFKGTSSCQYYQISRLTVNLTLEDSQRTYKCIVQATNNQGSSDAQYTLGIVADTDLSFPTTAVTSTPGPEASTNKCLPSIGVNSKCSFAQLQLTPNPLPLTNGDSSGSVNISCGIPSGVTASSVNAIIISRYLKSAPTTEQILARAEDGVNLGLASLVANSGLTQNTATVSGSTSQKSMTLTLTQAKCEDAGTYVCKISYNASTGGNSLTQNIREDLTVTVLLGDISISISPNYPSYNVGNTVTISCDASIGSSNSGQEWIWEYHDGTGWHPYPEENNIIKADPVSGAGSCQYYRQTCHLNRVISMEDNGRYYRCTVKRGGETAKSETIRIEKVEDHTTSGTVTTTKTKNQVSSACGLANVLISFITSVSLAVMMPREI</sequence>
<dbReference type="Gene3D" id="2.60.40.10">
    <property type="entry name" value="Immunoglobulins"/>
    <property type="match status" value="3"/>
</dbReference>
<dbReference type="PANTHER" id="PTHR45889">
    <property type="entry name" value="IG-LIKE DOMAIN-CONTAINING PROTEIN"/>
    <property type="match status" value="1"/>
</dbReference>
<feature type="domain" description="Ig-like" evidence="1">
    <location>
        <begin position="241"/>
        <end position="337"/>
    </location>
</feature>
<dbReference type="InterPro" id="IPR036179">
    <property type="entry name" value="Ig-like_dom_sf"/>
</dbReference>
<proteinExistence type="predicted"/>
<keyword evidence="3" id="KW-1185">Reference proteome</keyword>
<dbReference type="SMART" id="SM00409">
    <property type="entry name" value="IG"/>
    <property type="match status" value="4"/>
</dbReference>
<dbReference type="EMBL" id="PZQS01000007">
    <property type="protein sequence ID" value="PVD27123.1"/>
    <property type="molecule type" value="Genomic_DNA"/>
</dbReference>